<dbReference type="OrthoDB" id="8683209at2"/>
<evidence type="ECO:0000313" key="2">
    <source>
        <dbReference type="Proteomes" id="UP000244571"/>
    </source>
</evidence>
<dbReference type="KEGG" id="boz:DBV39_10800"/>
<gene>
    <name evidence="1" type="ORF">DBV39_10800</name>
</gene>
<dbReference type="Proteomes" id="UP000244571">
    <property type="component" value="Chromosome"/>
</dbReference>
<protein>
    <submittedName>
        <fullName evidence="1">PIN domain-containing protein</fullName>
    </submittedName>
</protein>
<evidence type="ECO:0000313" key="1">
    <source>
        <dbReference type="EMBL" id="AWB34117.1"/>
    </source>
</evidence>
<dbReference type="EMBL" id="CP028901">
    <property type="protein sequence ID" value="AWB34117.1"/>
    <property type="molecule type" value="Genomic_DNA"/>
</dbReference>
<dbReference type="AlphaFoldDB" id="A0A2R4XJV4"/>
<proteinExistence type="predicted"/>
<sequence>MTLDVVTPVSPCATISASVLNTLPVRPALVLDACVLMSGVLRPLLLSLARDGWFTPLWSDKISNEWKRNAVRIWPVDPEKLDQAWLDMETAHPHANLSSPANTRPDWKPPPLRYSDAKDWHVIHTACLGRTVHPEVSILTWNLKDFQKTELKRLGIGVLDPDKLLSQWWQRNQAHLAHRLQETVDELIHQGRRQPEPLQAFLKRERLYRLSRLAQSK</sequence>
<reference evidence="1 2" key="1">
    <citation type="submission" date="2018-04" db="EMBL/GenBank/DDBJ databases">
        <title>Bordetella sp. HZ20 isolated from seawater.</title>
        <authorList>
            <person name="Sun C."/>
        </authorList>
    </citation>
    <scope>NUCLEOTIDE SEQUENCE [LARGE SCALE GENOMIC DNA]</scope>
    <source>
        <strain evidence="1 2">HZ20</strain>
    </source>
</reference>
<organism evidence="1 2">
    <name type="scientific">Orrella marina</name>
    <dbReference type="NCBI Taxonomy" id="2163011"/>
    <lineage>
        <taxon>Bacteria</taxon>
        <taxon>Pseudomonadati</taxon>
        <taxon>Pseudomonadota</taxon>
        <taxon>Betaproteobacteria</taxon>
        <taxon>Burkholderiales</taxon>
        <taxon>Alcaligenaceae</taxon>
        <taxon>Orrella</taxon>
    </lineage>
</organism>
<name>A0A2R4XJV4_9BURK</name>
<accession>A0A2R4XJV4</accession>
<keyword evidence="2" id="KW-1185">Reference proteome</keyword>